<feature type="non-terminal residue" evidence="1">
    <location>
        <position position="1"/>
    </location>
</feature>
<protein>
    <submittedName>
        <fullName evidence="1">Uncharacterized protein</fullName>
    </submittedName>
</protein>
<dbReference type="Proteomes" id="UP001529510">
    <property type="component" value="Unassembled WGS sequence"/>
</dbReference>
<evidence type="ECO:0000313" key="2">
    <source>
        <dbReference type="Proteomes" id="UP001529510"/>
    </source>
</evidence>
<name>A0ABD0NM88_CIRMR</name>
<evidence type="ECO:0000313" key="1">
    <source>
        <dbReference type="EMBL" id="KAL0163088.1"/>
    </source>
</evidence>
<sequence>DVQDSRLSALMTTITSVPRAVQLMDREAEHMLLISSLEQEFKHYLQQVHRHTFHPDR</sequence>
<accession>A0ABD0NM88</accession>
<proteinExistence type="predicted"/>
<dbReference type="AlphaFoldDB" id="A0ABD0NM88"/>
<organism evidence="1 2">
    <name type="scientific">Cirrhinus mrigala</name>
    <name type="common">Mrigala</name>
    <dbReference type="NCBI Taxonomy" id="683832"/>
    <lineage>
        <taxon>Eukaryota</taxon>
        <taxon>Metazoa</taxon>
        <taxon>Chordata</taxon>
        <taxon>Craniata</taxon>
        <taxon>Vertebrata</taxon>
        <taxon>Euteleostomi</taxon>
        <taxon>Actinopterygii</taxon>
        <taxon>Neopterygii</taxon>
        <taxon>Teleostei</taxon>
        <taxon>Ostariophysi</taxon>
        <taxon>Cypriniformes</taxon>
        <taxon>Cyprinidae</taxon>
        <taxon>Labeoninae</taxon>
        <taxon>Labeonini</taxon>
        <taxon>Cirrhinus</taxon>
    </lineage>
</organism>
<gene>
    <name evidence="1" type="ORF">M9458_042484</name>
</gene>
<feature type="non-terminal residue" evidence="1">
    <location>
        <position position="57"/>
    </location>
</feature>
<reference evidence="1 2" key="1">
    <citation type="submission" date="2024-05" db="EMBL/GenBank/DDBJ databases">
        <title>Genome sequencing and assembly of Indian major carp, Cirrhinus mrigala (Hamilton, 1822).</title>
        <authorList>
            <person name="Mohindra V."/>
            <person name="Chowdhury L.M."/>
            <person name="Lal K."/>
            <person name="Jena J.K."/>
        </authorList>
    </citation>
    <scope>NUCLEOTIDE SEQUENCE [LARGE SCALE GENOMIC DNA]</scope>
    <source>
        <strain evidence="1">CM1030</strain>
        <tissue evidence="1">Blood</tissue>
    </source>
</reference>
<dbReference type="EMBL" id="JAMKFB020000021">
    <property type="protein sequence ID" value="KAL0163088.1"/>
    <property type="molecule type" value="Genomic_DNA"/>
</dbReference>
<keyword evidence="2" id="KW-1185">Reference proteome</keyword>
<comment type="caution">
    <text evidence="1">The sequence shown here is derived from an EMBL/GenBank/DDBJ whole genome shotgun (WGS) entry which is preliminary data.</text>
</comment>